<dbReference type="FunFam" id="2.30.30.40:FF:000035">
    <property type="entry name" value="SH3 domain containing protein"/>
    <property type="match status" value="1"/>
</dbReference>
<evidence type="ECO:0000256" key="2">
    <source>
        <dbReference type="PROSITE-ProRule" id="PRU00192"/>
    </source>
</evidence>
<feature type="compositionally biased region" description="Basic and acidic residues" evidence="3">
    <location>
        <begin position="489"/>
        <end position="501"/>
    </location>
</feature>
<feature type="region of interest" description="Disordered" evidence="3">
    <location>
        <begin position="245"/>
        <end position="633"/>
    </location>
</feature>
<feature type="compositionally biased region" description="Polar residues" evidence="3">
    <location>
        <begin position="1250"/>
        <end position="1262"/>
    </location>
</feature>
<feature type="region of interest" description="Disordered" evidence="3">
    <location>
        <begin position="163"/>
        <end position="196"/>
    </location>
</feature>
<dbReference type="Proteomes" id="UP001201163">
    <property type="component" value="Unassembled WGS sequence"/>
</dbReference>
<feature type="compositionally biased region" description="Polar residues" evidence="3">
    <location>
        <begin position="328"/>
        <end position="338"/>
    </location>
</feature>
<feature type="compositionally biased region" description="Low complexity" evidence="3">
    <location>
        <begin position="360"/>
        <end position="377"/>
    </location>
</feature>
<dbReference type="GO" id="GO:0008104">
    <property type="term" value="P:intracellular protein localization"/>
    <property type="evidence" value="ECO:0007669"/>
    <property type="project" value="TreeGrafter"/>
</dbReference>
<dbReference type="Pfam" id="PF00788">
    <property type="entry name" value="RA"/>
    <property type="match status" value="1"/>
</dbReference>
<accession>A0AAD4LT62</accession>
<feature type="compositionally biased region" description="Polar residues" evidence="3">
    <location>
        <begin position="548"/>
        <end position="557"/>
    </location>
</feature>
<feature type="compositionally biased region" description="Low complexity" evidence="3">
    <location>
        <begin position="1268"/>
        <end position="1281"/>
    </location>
</feature>
<dbReference type="GO" id="GO:0015630">
    <property type="term" value="C:microtubule cytoskeleton"/>
    <property type="evidence" value="ECO:0007669"/>
    <property type="project" value="TreeGrafter"/>
</dbReference>
<evidence type="ECO:0000313" key="6">
    <source>
        <dbReference type="EMBL" id="KAH8999487.1"/>
    </source>
</evidence>
<feature type="compositionally biased region" description="Polar residues" evidence="3">
    <location>
        <begin position="566"/>
        <end position="577"/>
    </location>
</feature>
<keyword evidence="7" id="KW-1185">Reference proteome</keyword>
<evidence type="ECO:0008006" key="8">
    <source>
        <dbReference type="Google" id="ProtNLM"/>
    </source>
</evidence>
<organism evidence="6 7">
    <name type="scientific">Lactarius akahatsu</name>
    <dbReference type="NCBI Taxonomy" id="416441"/>
    <lineage>
        <taxon>Eukaryota</taxon>
        <taxon>Fungi</taxon>
        <taxon>Dikarya</taxon>
        <taxon>Basidiomycota</taxon>
        <taxon>Agaricomycotina</taxon>
        <taxon>Agaricomycetes</taxon>
        <taxon>Russulales</taxon>
        <taxon>Russulaceae</taxon>
        <taxon>Lactarius</taxon>
    </lineage>
</organism>
<feature type="domain" description="SH3" evidence="4">
    <location>
        <begin position="75"/>
        <end position="136"/>
    </location>
</feature>
<feature type="compositionally biased region" description="Low complexity" evidence="3">
    <location>
        <begin position="168"/>
        <end position="184"/>
    </location>
</feature>
<dbReference type="EMBL" id="JAKELL010000004">
    <property type="protein sequence ID" value="KAH8999487.1"/>
    <property type="molecule type" value="Genomic_DNA"/>
</dbReference>
<dbReference type="SMART" id="SM00326">
    <property type="entry name" value="SH3"/>
    <property type="match status" value="1"/>
</dbReference>
<feature type="compositionally biased region" description="Basic and acidic residues" evidence="3">
    <location>
        <begin position="424"/>
        <end position="442"/>
    </location>
</feature>
<evidence type="ECO:0000256" key="1">
    <source>
        <dbReference type="ARBA" id="ARBA00022443"/>
    </source>
</evidence>
<comment type="caution">
    <text evidence="6">The sequence shown here is derived from an EMBL/GenBank/DDBJ whole genome shotgun (WGS) entry which is preliminary data.</text>
</comment>
<dbReference type="GO" id="GO:0007165">
    <property type="term" value="P:signal transduction"/>
    <property type="evidence" value="ECO:0007669"/>
    <property type="project" value="InterPro"/>
</dbReference>
<feature type="region of interest" description="Disordered" evidence="3">
    <location>
        <begin position="1"/>
        <end position="69"/>
    </location>
</feature>
<evidence type="ECO:0000256" key="3">
    <source>
        <dbReference type="SAM" id="MobiDB-lite"/>
    </source>
</evidence>
<dbReference type="Pfam" id="PF00018">
    <property type="entry name" value="SH3_1"/>
    <property type="match status" value="1"/>
</dbReference>
<feature type="compositionally biased region" description="Basic and acidic residues" evidence="3">
    <location>
        <begin position="471"/>
        <end position="480"/>
    </location>
</feature>
<dbReference type="PANTHER" id="PTHR47775">
    <property type="entry name" value="BUD SITE SELECTION PROTEIN 14"/>
    <property type="match status" value="1"/>
</dbReference>
<dbReference type="GO" id="GO:0051286">
    <property type="term" value="C:cell tip"/>
    <property type="evidence" value="ECO:0007669"/>
    <property type="project" value="TreeGrafter"/>
</dbReference>
<dbReference type="PANTHER" id="PTHR47775:SF1">
    <property type="entry name" value="BUD SITE SELECTION PROTEIN 14"/>
    <property type="match status" value="1"/>
</dbReference>
<dbReference type="PROSITE" id="PS50200">
    <property type="entry name" value="RA"/>
    <property type="match status" value="1"/>
</dbReference>
<dbReference type="SUPFAM" id="SSF54236">
    <property type="entry name" value="Ubiquitin-like"/>
    <property type="match status" value="1"/>
</dbReference>
<feature type="compositionally biased region" description="Basic and acidic residues" evidence="3">
    <location>
        <begin position="23"/>
        <end position="45"/>
    </location>
</feature>
<dbReference type="InterPro" id="IPR000159">
    <property type="entry name" value="RA_dom"/>
</dbReference>
<sequence length="1371" mass="150708">MDPGSPRRPQRQDTFDLRGTMVTDEHSQLHIHSETYPSDEEHSMLEDDSDQDERDGDYADDDDRSSSLSIPNESIDFDLVYSLHSFAATVEGQASVVKGDSLVLMDDSNSYWWLVRVLKTQEIGYIPAENIETPFERLARLNKHRNVDLASATQAEMQEGGHFRINMPSRSGSSQQTPSPTSGGADARSRQHARRSVIFRPALQVHRYPPAVWGDDEEEDDDDEWDVGGYEDEDPALAEEAMLAEQERRGGGGGDSDDGMSWEEALPDPSRARALAVAEEQRRQQELHAQQLQQQQFQQRQEAEEQAAQQRQQIEEQRRQQQLIAQSMARQTPDTVAQRSAGLSIRTSGSREQLVPLQETSASVSPSTPSTSRSMDPADASETKKISMTPLVAQDNNQRSQAPRQPQPRLAGPMLPSEVMQQQEEERKRTREEIEALEEAARKKAKSPPVSRANGGPAKLRKEPQSSGDEDSGRERDKKGKSSGLLGRLFDRRKDKHKEKGSNGSIDISRNVDLRGSEESGLSSNHTDSGAGPQTPPRRGMAPATAPSPVSQHATSLRQRDREQQVLYQQQYLTRSPASPPEPQSTLQISPGSPGFGVLALGNASSTLSPSSDGRRPRPGSLLIGGNISGDGSSTVPELSVIRVFAGKKLQTEATFKTVLLNSLTSSEELVKQAMQRFRLPAGEDVTDYYLTVKRLEGSSAVLHPEEKPLIVFETLAEAALDLPKVKRSSVGSISSIASNLSQHPAIKKLPMNDFTDDTAVKIYLNRRSESGSEESATMEEGDATISAESVPGGEQNSGLRLRPQYLNISGTAVPSERFSSPSFRFALQLMIYPDDLPDDMVFDPLTEAIVFKNTLRDRPQVPASSAPFRRKIFVFPKNITVAEVIEIGLERFGIPDGVVDGGDEVEDKNTKRRSSSRVRYVLNVLADAKERELTPPGKVIDAYPRPPTYRPADRRSIDSKRRSFDSMQLLGSPDDVNPEDPVFILRRAVTYRTSSSRHRLSAPLDEIALQKMHRESASSSSIASGDDDAKQRHISKQELIAAQRAATRANQRAILSAQANSQRGVDVFLPNNAVLRSSRYDTDERTRYSYVEGGETYDISDIMEEEWDSSSSSAGKGDLLEGVLSRGGARDGVDEKLHRVLSKIKDGRTIQRTPSSPPTSASTVNSVYSSVGQDEPPQGAVERSRSSTPVGISKESTLRAPSPASERTVTPELRSRRSATSSSASHGRSTPQQQLQQQQQQQPHLRQISIASMTTDSSSGYRTAVGSPSPASTASPAKVAPRQRKPKVALPKDDFGVSHMMAIIELSGLQDKPAPLPPLHPVDEMLFGRPLNLDELHPAIKEIYAPTLKQLDEMGQILDDLLQQSLASQS</sequence>
<dbReference type="Gene3D" id="3.10.20.90">
    <property type="entry name" value="Phosphatidylinositol 3-kinase Catalytic Subunit, Chain A, domain 1"/>
    <property type="match status" value="1"/>
</dbReference>
<dbReference type="InterPro" id="IPR053039">
    <property type="entry name" value="Polarity_Bud-Selection_Reg"/>
</dbReference>
<name>A0AAD4LT62_9AGAM</name>
<proteinExistence type="predicted"/>
<protein>
    <recommendedName>
        <fullName evidence="8">SH3 domain-containing protein</fullName>
    </recommendedName>
</protein>
<dbReference type="InterPro" id="IPR036028">
    <property type="entry name" value="SH3-like_dom_sf"/>
</dbReference>
<feature type="region of interest" description="Disordered" evidence="3">
    <location>
        <begin position="209"/>
        <end position="230"/>
    </location>
</feature>
<dbReference type="InterPro" id="IPR001452">
    <property type="entry name" value="SH3_domain"/>
</dbReference>
<dbReference type="InterPro" id="IPR029071">
    <property type="entry name" value="Ubiquitin-like_domsf"/>
</dbReference>
<feature type="compositionally biased region" description="Acidic residues" evidence="3">
    <location>
        <begin position="46"/>
        <end position="63"/>
    </location>
</feature>
<evidence type="ECO:0000313" key="7">
    <source>
        <dbReference type="Proteomes" id="UP001201163"/>
    </source>
</evidence>
<keyword evidence="1 2" id="KW-0728">SH3 domain</keyword>
<feature type="domain" description="Ras-associating" evidence="5">
    <location>
        <begin position="641"/>
        <end position="729"/>
    </location>
</feature>
<feature type="compositionally biased region" description="Acidic residues" evidence="3">
    <location>
        <begin position="214"/>
        <end position="230"/>
    </location>
</feature>
<dbReference type="CDD" id="cd17043">
    <property type="entry name" value="RA"/>
    <property type="match status" value="1"/>
</dbReference>
<evidence type="ECO:0000259" key="5">
    <source>
        <dbReference type="PROSITE" id="PS50200"/>
    </source>
</evidence>
<feature type="compositionally biased region" description="Polar residues" evidence="3">
    <location>
        <begin position="603"/>
        <end position="612"/>
    </location>
</feature>
<feature type="region of interest" description="Disordered" evidence="3">
    <location>
        <begin position="1145"/>
        <end position="1293"/>
    </location>
</feature>
<gene>
    <name evidence="6" type="ORF">EDB92DRAFT_1834427</name>
</gene>
<reference evidence="6" key="1">
    <citation type="submission" date="2022-01" db="EMBL/GenBank/DDBJ databases">
        <title>Comparative genomics reveals a dynamic genome evolution in the ectomycorrhizal milk-cap (Lactarius) mushrooms.</title>
        <authorList>
            <consortium name="DOE Joint Genome Institute"/>
            <person name="Lebreton A."/>
            <person name="Tang N."/>
            <person name="Kuo A."/>
            <person name="LaButti K."/>
            <person name="Drula E."/>
            <person name="Barry K."/>
            <person name="Clum A."/>
            <person name="Lipzen A."/>
            <person name="Mousain D."/>
            <person name="Ng V."/>
            <person name="Wang R."/>
            <person name="Wang X."/>
            <person name="Dai Y."/>
            <person name="Henrissat B."/>
            <person name="Grigoriev I.V."/>
            <person name="Guerin-Laguette A."/>
            <person name="Yu F."/>
            <person name="Martin F.M."/>
        </authorList>
    </citation>
    <scope>NUCLEOTIDE SEQUENCE</scope>
    <source>
        <strain evidence="6">QP</strain>
    </source>
</reference>
<dbReference type="GO" id="GO:0030950">
    <property type="term" value="P:establishment or maintenance of actin cytoskeleton polarity"/>
    <property type="evidence" value="ECO:0007669"/>
    <property type="project" value="TreeGrafter"/>
</dbReference>
<feature type="compositionally biased region" description="Low complexity" evidence="3">
    <location>
        <begin position="1219"/>
        <end position="1243"/>
    </location>
</feature>
<dbReference type="Gene3D" id="2.30.30.40">
    <property type="entry name" value="SH3 Domains"/>
    <property type="match status" value="1"/>
</dbReference>
<feature type="compositionally biased region" description="Low complexity" evidence="3">
    <location>
        <begin position="398"/>
        <end position="409"/>
    </location>
</feature>
<feature type="compositionally biased region" description="Low complexity" evidence="3">
    <location>
        <begin position="287"/>
        <end position="312"/>
    </location>
</feature>
<evidence type="ECO:0000259" key="4">
    <source>
        <dbReference type="PROSITE" id="PS50002"/>
    </source>
</evidence>
<dbReference type="PROSITE" id="PS50002">
    <property type="entry name" value="SH3"/>
    <property type="match status" value="1"/>
</dbReference>
<dbReference type="SUPFAM" id="SSF50044">
    <property type="entry name" value="SH3-domain"/>
    <property type="match status" value="1"/>
</dbReference>